<dbReference type="InterPro" id="IPR029499">
    <property type="entry name" value="PduO-typ"/>
</dbReference>
<keyword evidence="5 6" id="KW-0067">ATP-binding</keyword>
<dbReference type="RefSeq" id="WP_133735157.1">
    <property type="nucleotide sequence ID" value="NZ_SOAX01000002.1"/>
</dbReference>
<feature type="domain" description="Cobalamin adenosyltransferase-like" evidence="7">
    <location>
        <begin position="8"/>
        <end position="166"/>
    </location>
</feature>
<comment type="subunit">
    <text evidence="2">Homotrimer.</text>
</comment>
<comment type="catalytic activity">
    <reaction evidence="6">
        <text>2 cob(II)yrinate a,c diamide + reduced [electron-transfer flavoprotein] + 2 ATP = 2 adenosylcob(III)yrinate a,c-diamide + 2 triphosphate + oxidized [electron-transfer flavoprotein] + 3 H(+)</text>
        <dbReference type="Rhea" id="RHEA:11528"/>
        <dbReference type="Rhea" id="RHEA-COMP:10685"/>
        <dbReference type="Rhea" id="RHEA-COMP:10686"/>
        <dbReference type="ChEBI" id="CHEBI:15378"/>
        <dbReference type="ChEBI" id="CHEBI:18036"/>
        <dbReference type="ChEBI" id="CHEBI:30616"/>
        <dbReference type="ChEBI" id="CHEBI:57692"/>
        <dbReference type="ChEBI" id="CHEBI:58307"/>
        <dbReference type="ChEBI" id="CHEBI:58503"/>
        <dbReference type="ChEBI" id="CHEBI:58537"/>
        <dbReference type="EC" id="2.5.1.17"/>
    </reaction>
</comment>
<dbReference type="SUPFAM" id="SSF89028">
    <property type="entry name" value="Cobalamin adenosyltransferase-like"/>
    <property type="match status" value="1"/>
</dbReference>
<evidence type="ECO:0000313" key="8">
    <source>
        <dbReference type="EMBL" id="TDT43060.1"/>
    </source>
</evidence>
<evidence type="ECO:0000256" key="4">
    <source>
        <dbReference type="ARBA" id="ARBA00022741"/>
    </source>
</evidence>
<evidence type="ECO:0000256" key="2">
    <source>
        <dbReference type="ARBA" id="ARBA00011233"/>
    </source>
</evidence>
<evidence type="ECO:0000256" key="6">
    <source>
        <dbReference type="RuleBase" id="RU366026"/>
    </source>
</evidence>
<dbReference type="Proteomes" id="UP000295830">
    <property type="component" value="Unassembled WGS sequence"/>
</dbReference>
<keyword evidence="6" id="KW-0169">Cobalamin biosynthesis</keyword>
<evidence type="ECO:0000256" key="3">
    <source>
        <dbReference type="ARBA" id="ARBA00022679"/>
    </source>
</evidence>
<dbReference type="InterPro" id="IPR036451">
    <property type="entry name" value="CblAdoTrfase-like_sf"/>
</dbReference>
<dbReference type="NCBIfam" id="TIGR00636">
    <property type="entry name" value="PduO_Nterm"/>
    <property type="match status" value="1"/>
</dbReference>
<evidence type="ECO:0000313" key="9">
    <source>
        <dbReference type="Proteomes" id="UP000295830"/>
    </source>
</evidence>
<dbReference type="Gene3D" id="1.20.1200.10">
    <property type="entry name" value="Cobalamin adenosyltransferase-like"/>
    <property type="match status" value="1"/>
</dbReference>
<dbReference type="InterPro" id="IPR016030">
    <property type="entry name" value="CblAdoTrfase-like"/>
</dbReference>
<protein>
    <recommendedName>
        <fullName evidence="6">Corrinoid adenosyltransferase</fullName>
        <ecNumber evidence="6">2.5.1.17</ecNumber>
    </recommendedName>
    <alternativeName>
        <fullName evidence="6">Cob(II)alamin adenosyltransferase</fullName>
    </alternativeName>
    <alternativeName>
        <fullName evidence="6">Cob(II)yrinic acid a,c-diamide adenosyltransferase</fullName>
    </alternativeName>
    <alternativeName>
        <fullName evidence="6">Cobinamide/cobalamin adenosyltransferase</fullName>
    </alternativeName>
</protein>
<comment type="similarity">
    <text evidence="1 6">Belongs to the Cob(I)alamin adenosyltransferase family.</text>
</comment>
<dbReference type="GO" id="GO:0008817">
    <property type="term" value="F:corrinoid adenosyltransferase activity"/>
    <property type="evidence" value="ECO:0007669"/>
    <property type="project" value="UniProtKB-UniRule"/>
</dbReference>
<dbReference type="EC" id="2.5.1.17" evidence="6"/>
<dbReference type="EMBL" id="SOAX01000002">
    <property type="protein sequence ID" value="TDT43060.1"/>
    <property type="molecule type" value="Genomic_DNA"/>
</dbReference>
<dbReference type="PANTHER" id="PTHR12213">
    <property type="entry name" value="CORRINOID ADENOSYLTRANSFERASE"/>
    <property type="match status" value="1"/>
</dbReference>
<dbReference type="Pfam" id="PF01923">
    <property type="entry name" value="Cob_adeno_trans"/>
    <property type="match status" value="1"/>
</dbReference>
<keyword evidence="3 6" id="KW-0808">Transferase</keyword>
<dbReference type="GO" id="GO:0005524">
    <property type="term" value="F:ATP binding"/>
    <property type="evidence" value="ECO:0007669"/>
    <property type="project" value="UniProtKB-UniRule"/>
</dbReference>
<proteinExistence type="inferred from homology"/>
<comment type="caution">
    <text evidence="8">The sequence shown here is derived from an EMBL/GenBank/DDBJ whole genome shotgun (WGS) entry which is preliminary data.</text>
</comment>
<gene>
    <name evidence="8" type="ORF">DES49_0870</name>
</gene>
<dbReference type="FunFam" id="1.20.1200.10:FF:000001">
    <property type="entry name" value="Cob(I)yrinic acid a,c-diamide adenosyltransferase"/>
    <property type="match status" value="1"/>
</dbReference>
<organism evidence="8 9">
    <name type="scientific">Halospina denitrificans</name>
    <dbReference type="NCBI Taxonomy" id="332522"/>
    <lineage>
        <taxon>Bacteria</taxon>
        <taxon>Pseudomonadati</taxon>
        <taxon>Pseudomonadota</taxon>
        <taxon>Gammaproteobacteria</taxon>
        <taxon>Halospina</taxon>
    </lineage>
</organism>
<accession>A0A4R7JX65</accession>
<evidence type="ECO:0000256" key="1">
    <source>
        <dbReference type="ARBA" id="ARBA00007487"/>
    </source>
</evidence>
<dbReference type="PANTHER" id="PTHR12213:SF0">
    <property type="entry name" value="CORRINOID ADENOSYLTRANSFERASE MMAB"/>
    <property type="match status" value="1"/>
</dbReference>
<name>A0A4R7JX65_9GAMM</name>
<comment type="pathway">
    <text evidence="6">Cofactor biosynthesis; adenosylcobalamin biosynthesis; adenosylcobalamin from cob(II)yrinate a,c-diamide: step 2/7.</text>
</comment>
<evidence type="ECO:0000256" key="5">
    <source>
        <dbReference type="ARBA" id="ARBA00022840"/>
    </source>
</evidence>
<keyword evidence="9" id="KW-1185">Reference proteome</keyword>
<comment type="catalytic activity">
    <reaction evidence="6">
        <text>2 cob(II)alamin + reduced [electron-transfer flavoprotein] + 2 ATP = 2 adenosylcob(III)alamin + 2 triphosphate + oxidized [electron-transfer flavoprotein] + 3 H(+)</text>
        <dbReference type="Rhea" id="RHEA:28671"/>
        <dbReference type="Rhea" id="RHEA-COMP:10685"/>
        <dbReference type="Rhea" id="RHEA-COMP:10686"/>
        <dbReference type="ChEBI" id="CHEBI:15378"/>
        <dbReference type="ChEBI" id="CHEBI:16304"/>
        <dbReference type="ChEBI" id="CHEBI:18036"/>
        <dbReference type="ChEBI" id="CHEBI:18408"/>
        <dbReference type="ChEBI" id="CHEBI:30616"/>
        <dbReference type="ChEBI" id="CHEBI:57692"/>
        <dbReference type="ChEBI" id="CHEBI:58307"/>
        <dbReference type="EC" id="2.5.1.17"/>
    </reaction>
</comment>
<keyword evidence="4 6" id="KW-0547">Nucleotide-binding</keyword>
<dbReference type="AlphaFoldDB" id="A0A4R7JX65"/>
<dbReference type="GO" id="GO:0009236">
    <property type="term" value="P:cobalamin biosynthetic process"/>
    <property type="evidence" value="ECO:0007669"/>
    <property type="project" value="UniProtKB-UniRule"/>
</dbReference>
<sequence length="187" mass="20745">MGNRLSKIYTRTGDDGTTGLADGGRIAKNSLRIEAMGTMDELNAQTGILIETLTTDDPLRPVLQQVQHHLFDIGGEFAIPGSKVVNNTHIEWLENTLDEWNEDLPPLKNFILPGGSMAAAQCHMARAVSRRAERVTVAMGHEESINPDARHYLNRLSDFLFVASRVLARRNGAQEVLWDQSMSQPKP</sequence>
<dbReference type="OrthoDB" id="9778896at2"/>
<evidence type="ECO:0000259" key="7">
    <source>
        <dbReference type="Pfam" id="PF01923"/>
    </source>
</evidence>
<dbReference type="UniPathway" id="UPA00148">
    <property type="reaction ID" value="UER00233"/>
</dbReference>
<reference evidence="8 9" key="1">
    <citation type="submission" date="2019-03" db="EMBL/GenBank/DDBJ databases">
        <title>Genomic Encyclopedia of Type Strains, Phase IV (KMG-IV): sequencing the most valuable type-strain genomes for metagenomic binning, comparative biology and taxonomic classification.</title>
        <authorList>
            <person name="Goeker M."/>
        </authorList>
    </citation>
    <scope>NUCLEOTIDE SEQUENCE [LARGE SCALE GENOMIC DNA]</scope>
    <source>
        <strain evidence="8 9">DSM 15505</strain>
    </source>
</reference>